<keyword evidence="3" id="KW-1185">Reference proteome</keyword>
<organism evidence="2 3">
    <name type="scientific">Dreissena polymorpha</name>
    <name type="common">Zebra mussel</name>
    <name type="synonym">Mytilus polymorpha</name>
    <dbReference type="NCBI Taxonomy" id="45954"/>
    <lineage>
        <taxon>Eukaryota</taxon>
        <taxon>Metazoa</taxon>
        <taxon>Spiralia</taxon>
        <taxon>Lophotrochozoa</taxon>
        <taxon>Mollusca</taxon>
        <taxon>Bivalvia</taxon>
        <taxon>Autobranchia</taxon>
        <taxon>Heteroconchia</taxon>
        <taxon>Euheterodonta</taxon>
        <taxon>Imparidentia</taxon>
        <taxon>Neoheterodontei</taxon>
        <taxon>Myida</taxon>
        <taxon>Dreissenoidea</taxon>
        <taxon>Dreissenidae</taxon>
        <taxon>Dreissena</taxon>
    </lineage>
</organism>
<feature type="compositionally biased region" description="Polar residues" evidence="1">
    <location>
        <begin position="359"/>
        <end position="370"/>
    </location>
</feature>
<dbReference type="PANTHER" id="PTHR35378:SF1">
    <property type="entry name" value="C2H2-TYPE DOMAIN-CONTAINING PROTEIN"/>
    <property type="match status" value="1"/>
</dbReference>
<protein>
    <submittedName>
        <fullName evidence="2">Uncharacterized protein</fullName>
    </submittedName>
</protein>
<dbReference type="Proteomes" id="UP000828390">
    <property type="component" value="Unassembled WGS sequence"/>
</dbReference>
<evidence type="ECO:0000256" key="1">
    <source>
        <dbReference type="SAM" id="MobiDB-lite"/>
    </source>
</evidence>
<feature type="region of interest" description="Disordered" evidence="1">
    <location>
        <begin position="1"/>
        <end position="28"/>
    </location>
</feature>
<dbReference type="PANTHER" id="PTHR35378">
    <property type="entry name" value="UNNAMED PRODUCT"/>
    <property type="match status" value="1"/>
</dbReference>
<gene>
    <name evidence="2" type="ORF">DPMN_030278</name>
</gene>
<proteinExistence type="predicted"/>
<evidence type="ECO:0000313" key="2">
    <source>
        <dbReference type="EMBL" id="KAH3867153.1"/>
    </source>
</evidence>
<comment type="caution">
    <text evidence="2">The sequence shown here is derived from an EMBL/GenBank/DDBJ whole genome shotgun (WGS) entry which is preliminary data.</text>
</comment>
<feature type="region of interest" description="Disordered" evidence="1">
    <location>
        <begin position="350"/>
        <end position="370"/>
    </location>
</feature>
<name>A0A9D4M0L3_DREPO</name>
<dbReference type="EMBL" id="JAIWYP010000002">
    <property type="protein sequence ID" value="KAH3867153.1"/>
    <property type="molecule type" value="Genomic_DNA"/>
</dbReference>
<reference evidence="2" key="1">
    <citation type="journal article" date="2019" name="bioRxiv">
        <title>The Genome of the Zebra Mussel, Dreissena polymorpha: A Resource for Invasive Species Research.</title>
        <authorList>
            <person name="McCartney M.A."/>
            <person name="Auch B."/>
            <person name="Kono T."/>
            <person name="Mallez S."/>
            <person name="Zhang Y."/>
            <person name="Obille A."/>
            <person name="Becker A."/>
            <person name="Abrahante J.E."/>
            <person name="Garbe J."/>
            <person name="Badalamenti J.P."/>
            <person name="Herman A."/>
            <person name="Mangelson H."/>
            <person name="Liachko I."/>
            <person name="Sullivan S."/>
            <person name="Sone E.D."/>
            <person name="Koren S."/>
            <person name="Silverstein K.A.T."/>
            <person name="Beckman K.B."/>
            <person name="Gohl D.M."/>
        </authorList>
    </citation>
    <scope>NUCLEOTIDE SEQUENCE</scope>
    <source>
        <strain evidence="2">Duluth1</strain>
        <tissue evidence="2">Whole animal</tissue>
    </source>
</reference>
<dbReference type="AlphaFoldDB" id="A0A9D4M0L3"/>
<sequence>MNDKTCKGEKKANQREVTNEFTNTSSSLKEKVMRPSDIRFCQESVSNKFRDGTRFVELEDDIAAGRRTVQSIPPIEIARYKGKWYSLDNRRLRVFKKLERKGLLDEIRVKVVENIPEWKLTTTNKGTSVEIRRVKRFGTNLPANKYKQKRSKKNKNKWLDSCAGERRPSECDTVEPPSRSLKQEVALESGNLPPDDAGWETLDDTIDSIDGPVLNECFIADDNIASIDDPVLNDTRLKLASLNLQATVNARKRCKKNTKLSGSCAGESRQIECNSLEGMKLTSRSLKQENELNTGKLPPCEDEWENEDDCDDSVLYESDSEIYDADSEPSNNIEASTDDPVLNQSYSLVNQDDAEWEPSNDTMMPTYGNL</sequence>
<feature type="compositionally biased region" description="Basic and acidic residues" evidence="1">
    <location>
        <begin position="1"/>
        <end position="18"/>
    </location>
</feature>
<dbReference type="OrthoDB" id="415230at2759"/>
<accession>A0A9D4M0L3</accession>
<feature type="region of interest" description="Disordered" evidence="1">
    <location>
        <begin position="322"/>
        <end position="341"/>
    </location>
</feature>
<evidence type="ECO:0000313" key="3">
    <source>
        <dbReference type="Proteomes" id="UP000828390"/>
    </source>
</evidence>
<feature type="region of interest" description="Disordered" evidence="1">
    <location>
        <begin position="285"/>
        <end position="307"/>
    </location>
</feature>
<reference evidence="2" key="2">
    <citation type="submission" date="2020-11" db="EMBL/GenBank/DDBJ databases">
        <authorList>
            <person name="McCartney M.A."/>
            <person name="Auch B."/>
            <person name="Kono T."/>
            <person name="Mallez S."/>
            <person name="Becker A."/>
            <person name="Gohl D.M."/>
            <person name="Silverstein K.A.T."/>
            <person name="Koren S."/>
            <person name="Bechman K.B."/>
            <person name="Herman A."/>
            <person name="Abrahante J.E."/>
            <person name="Garbe J."/>
        </authorList>
    </citation>
    <scope>NUCLEOTIDE SEQUENCE</scope>
    <source>
        <strain evidence="2">Duluth1</strain>
        <tissue evidence="2">Whole animal</tissue>
    </source>
</reference>